<dbReference type="EMBL" id="GAIX01012487">
    <property type="protein sequence ID" value="JAA80073.1"/>
    <property type="molecule type" value="Transcribed_RNA"/>
</dbReference>
<sequence>MAKINGDKRQILNICYYQFDPKILHCGSCRGKRGKFFSNKNILGSKRKQGCTGIYKNKKNCFCETVALLGAST</sequence>
<evidence type="ECO:0000313" key="1">
    <source>
        <dbReference type="EMBL" id="JAA80073.1"/>
    </source>
</evidence>
<organism evidence="1">
    <name type="scientific">Pararge aegeria</name>
    <name type="common">speckled wood butterfly</name>
    <dbReference type="NCBI Taxonomy" id="116150"/>
    <lineage>
        <taxon>Eukaryota</taxon>
        <taxon>Metazoa</taxon>
        <taxon>Ecdysozoa</taxon>
        <taxon>Arthropoda</taxon>
        <taxon>Hexapoda</taxon>
        <taxon>Insecta</taxon>
        <taxon>Pterygota</taxon>
        <taxon>Neoptera</taxon>
        <taxon>Endopterygota</taxon>
        <taxon>Lepidoptera</taxon>
        <taxon>Glossata</taxon>
        <taxon>Ditrysia</taxon>
        <taxon>Papilionoidea</taxon>
        <taxon>Nymphalidae</taxon>
        <taxon>Satyrinae</taxon>
        <taxon>Satyrini</taxon>
        <taxon>Parargina</taxon>
        <taxon>Pararge</taxon>
    </lineage>
</organism>
<protein>
    <submittedName>
        <fullName evidence="1">Uncharacterized protein</fullName>
    </submittedName>
</protein>
<reference evidence="1" key="1">
    <citation type="journal article" date="2013" name="BMC Genomics">
        <title>Unscrambling butterfly oogenesis.</title>
        <authorList>
            <person name="Carter J.M."/>
            <person name="Baker S.C."/>
            <person name="Pink R."/>
            <person name="Carter D.R."/>
            <person name="Collins A."/>
            <person name="Tomlin J."/>
            <person name="Gibbs M."/>
            <person name="Breuker C.J."/>
        </authorList>
    </citation>
    <scope>NUCLEOTIDE SEQUENCE</scope>
    <source>
        <tissue evidence="1">Ovary</tissue>
    </source>
</reference>
<proteinExistence type="predicted"/>
<reference evidence="1" key="2">
    <citation type="submission" date="2013-05" db="EMBL/GenBank/DDBJ databases">
        <authorList>
            <person name="Carter J.-M."/>
            <person name="Baker S.C."/>
            <person name="Pink R."/>
            <person name="Carter D.R.F."/>
            <person name="Collins A."/>
            <person name="Tomlin J."/>
            <person name="Gibbs M."/>
            <person name="Breuker C.J."/>
        </authorList>
    </citation>
    <scope>NUCLEOTIDE SEQUENCE</scope>
    <source>
        <tissue evidence="1">Ovary</tissue>
    </source>
</reference>
<dbReference type="AlphaFoldDB" id="S4NWL9"/>
<accession>S4NWL9</accession>
<name>S4NWL9_9NEOP</name>